<dbReference type="AlphaFoldDB" id="A0A921FVU4"/>
<organism evidence="3 4">
    <name type="scientific">Sporosarcina psychrophila</name>
    <name type="common">Bacillus psychrophilus</name>
    <dbReference type="NCBI Taxonomy" id="1476"/>
    <lineage>
        <taxon>Bacteria</taxon>
        <taxon>Bacillati</taxon>
        <taxon>Bacillota</taxon>
        <taxon>Bacilli</taxon>
        <taxon>Bacillales</taxon>
        <taxon>Caryophanaceae</taxon>
        <taxon>Sporosarcina</taxon>
    </lineage>
</organism>
<name>A0A921FVU4_SPOPS</name>
<reference evidence="3" key="1">
    <citation type="journal article" date="2021" name="PeerJ">
        <title>Extensive microbial diversity within the chicken gut microbiome revealed by metagenomics and culture.</title>
        <authorList>
            <person name="Gilroy R."/>
            <person name="Ravi A."/>
            <person name="Getino M."/>
            <person name="Pursley I."/>
            <person name="Horton D.L."/>
            <person name="Alikhan N.F."/>
            <person name="Baker D."/>
            <person name="Gharbi K."/>
            <person name="Hall N."/>
            <person name="Watson M."/>
            <person name="Adriaenssens E.M."/>
            <person name="Foster-Nyarko E."/>
            <person name="Jarju S."/>
            <person name="Secka A."/>
            <person name="Antonio M."/>
            <person name="Oren A."/>
            <person name="Chaudhuri R.R."/>
            <person name="La Ragione R."/>
            <person name="Hildebrand F."/>
            <person name="Pallen M.J."/>
        </authorList>
    </citation>
    <scope>NUCLEOTIDE SEQUENCE</scope>
    <source>
        <strain evidence="3">CHK171-7178</strain>
    </source>
</reference>
<dbReference type="EMBL" id="DYWT01000050">
    <property type="protein sequence ID" value="HJF30725.1"/>
    <property type="molecule type" value="Genomic_DNA"/>
</dbReference>
<feature type="transmembrane region" description="Helical" evidence="2">
    <location>
        <begin position="45"/>
        <end position="64"/>
    </location>
</feature>
<dbReference type="PANTHER" id="PTHR37304:SF1">
    <property type="entry name" value="MEMBRANE PROTEIN"/>
    <property type="match status" value="1"/>
</dbReference>
<comment type="caution">
    <text evidence="3">The sequence shown here is derived from an EMBL/GenBank/DDBJ whole genome shotgun (WGS) entry which is preliminary data.</text>
</comment>
<dbReference type="InterPro" id="IPR007211">
    <property type="entry name" value="DUF378"/>
</dbReference>
<reference evidence="3" key="2">
    <citation type="submission" date="2021-09" db="EMBL/GenBank/DDBJ databases">
        <authorList>
            <person name="Gilroy R."/>
        </authorList>
    </citation>
    <scope>NUCLEOTIDE SEQUENCE</scope>
    <source>
        <strain evidence="3">CHK171-7178</strain>
    </source>
</reference>
<protein>
    <submittedName>
        <fullName evidence="3">DUF378 domain-containing protein</fullName>
    </submittedName>
</protein>
<dbReference type="Proteomes" id="UP000698173">
    <property type="component" value="Unassembled WGS sequence"/>
</dbReference>
<keyword evidence="2" id="KW-0472">Membrane</keyword>
<keyword evidence="2" id="KW-0812">Transmembrane</keyword>
<evidence type="ECO:0000256" key="2">
    <source>
        <dbReference type="SAM" id="Phobius"/>
    </source>
</evidence>
<sequence length="120" mass="13421">MRTIQRIALALVIIGAINWGLIGLFKFDLVASVFGGQGAFLSRVIYALVGLSGLACLSILFNPLEEVEVDTNRQSYRNLNYDTEFGEETDFSKLRESSNEDSVEKKSPENKNRNSTNEKK</sequence>
<feature type="transmembrane region" description="Helical" evidence="2">
    <location>
        <begin position="7"/>
        <end position="25"/>
    </location>
</feature>
<dbReference type="Pfam" id="PF04070">
    <property type="entry name" value="DUF378"/>
    <property type="match status" value="1"/>
</dbReference>
<dbReference type="PANTHER" id="PTHR37304">
    <property type="entry name" value="MEMBRANE PROTEIN-RELATED"/>
    <property type="match status" value="1"/>
</dbReference>
<proteinExistence type="predicted"/>
<accession>A0A921FVU4</accession>
<evidence type="ECO:0000313" key="3">
    <source>
        <dbReference type="EMBL" id="HJF30725.1"/>
    </source>
</evidence>
<keyword evidence="2" id="KW-1133">Transmembrane helix</keyword>
<feature type="region of interest" description="Disordered" evidence="1">
    <location>
        <begin position="90"/>
        <end position="120"/>
    </location>
</feature>
<evidence type="ECO:0000313" key="4">
    <source>
        <dbReference type="Proteomes" id="UP000698173"/>
    </source>
</evidence>
<evidence type="ECO:0000256" key="1">
    <source>
        <dbReference type="SAM" id="MobiDB-lite"/>
    </source>
</evidence>
<gene>
    <name evidence="3" type="ORF">K8V56_02960</name>
</gene>